<organism evidence="2 3">
    <name type="scientific">Chitinophaga pinensis (strain ATCC 43595 / DSM 2588 / LMG 13176 / NBRC 15968 / NCIMB 11800 / UQM 2034)</name>
    <dbReference type="NCBI Taxonomy" id="485918"/>
    <lineage>
        <taxon>Bacteria</taxon>
        <taxon>Pseudomonadati</taxon>
        <taxon>Bacteroidota</taxon>
        <taxon>Chitinophagia</taxon>
        <taxon>Chitinophagales</taxon>
        <taxon>Chitinophagaceae</taxon>
        <taxon>Chitinophaga</taxon>
    </lineage>
</organism>
<dbReference type="RefSeq" id="WP_012794213.1">
    <property type="nucleotide sequence ID" value="NC_013132.1"/>
</dbReference>
<protein>
    <submittedName>
        <fullName evidence="2">Uncharacterized protein</fullName>
    </submittedName>
</protein>
<evidence type="ECO:0000313" key="2">
    <source>
        <dbReference type="EMBL" id="ACU64050.1"/>
    </source>
</evidence>
<sequence length="151" mass="15118">MKKVTKYLAILAACFLLITNLHLALLDYGLPTIHLSQSVLAQTGSSNGSSSGSSGGDSGSDPVPTACPTATITTATYNRDNPSHCTCTVKRKISVSGSAGTSPGGSISYETYSFSGIENTCKSSSNSGDHCSAYACSTSQSGGGTGGGTSN</sequence>
<dbReference type="Proteomes" id="UP000002215">
    <property type="component" value="Chromosome"/>
</dbReference>
<proteinExistence type="predicted"/>
<evidence type="ECO:0000256" key="1">
    <source>
        <dbReference type="SAM" id="MobiDB-lite"/>
    </source>
</evidence>
<reference evidence="3" key="1">
    <citation type="submission" date="2009-08" db="EMBL/GenBank/DDBJ databases">
        <title>The complete genome of Chitinophaga pinensis DSM 2588.</title>
        <authorList>
            <consortium name="US DOE Joint Genome Institute (JGI-PGF)"/>
            <person name="Lucas S."/>
            <person name="Copeland A."/>
            <person name="Lapidus A."/>
            <person name="Glavina del Rio T."/>
            <person name="Dalin E."/>
            <person name="Tice H."/>
            <person name="Bruce D."/>
            <person name="Goodwin L."/>
            <person name="Pitluck S."/>
            <person name="Kyrpides N."/>
            <person name="Mavromatis K."/>
            <person name="Ivanova N."/>
            <person name="Mikhailova N."/>
            <person name="Sims D."/>
            <person name="Meinche L."/>
            <person name="Brettin T."/>
            <person name="Detter J.C."/>
            <person name="Han C."/>
            <person name="Larimer F."/>
            <person name="Land M."/>
            <person name="Hauser L."/>
            <person name="Markowitz V."/>
            <person name="Cheng J.-F."/>
            <person name="Hugenholtz P."/>
            <person name="Woyke T."/>
            <person name="Wu D."/>
            <person name="Spring S."/>
            <person name="Klenk H.-P."/>
            <person name="Eisen J.A."/>
        </authorList>
    </citation>
    <scope>NUCLEOTIDE SEQUENCE [LARGE SCALE GENOMIC DNA]</scope>
    <source>
        <strain evidence="3">ATCC 43595 / DSM 2588 / LMG 13176 / NBRC 15968 / NCIMB 11800 / UQM 2034</strain>
    </source>
</reference>
<evidence type="ECO:0000313" key="3">
    <source>
        <dbReference type="Proteomes" id="UP000002215"/>
    </source>
</evidence>
<feature type="region of interest" description="Disordered" evidence="1">
    <location>
        <begin position="44"/>
        <end position="67"/>
    </location>
</feature>
<accession>A0A979GAX5</accession>
<gene>
    <name evidence="2" type="ordered locus">Cpin_6646</name>
</gene>
<dbReference type="AlphaFoldDB" id="A0A979GAX5"/>
<reference evidence="2 3" key="2">
    <citation type="journal article" date="2010" name="Stand. Genomic Sci.">
        <title>Complete genome sequence of Chitinophaga pinensis type strain (UQM 2034).</title>
        <authorList>
            <person name="Glavina Del Rio T."/>
            <person name="Abt B."/>
            <person name="Spring S."/>
            <person name="Lapidus A."/>
            <person name="Nolan M."/>
            <person name="Tice H."/>
            <person name="Copeland A."/>
            <person name="Cheng J.F."/>
            <person name="Chen F."/>
            <person name="Bruce D."/>
            <person name="Goodwin L."/>
            <person name="Pitluck S."/>
            <person name="Ivanova N."/>
            <person name="Mavromatis K."/>
            <person name="Mikhailova N."/>
            <person name="Pati A."/>
            <person name="Chen A."/>
            <person name="Palaniappan K."/>
            <person name="Land M."/>
            <person name="Hauser L."/>
            <person name="Chang Y.J."/>
            <person name="Jeffries C.D."/>
            <person name="Chain P."/>
            <person name="Saunders E."/>
            <person name="Detter J.C."/>
            <person name="Brettin T."/>
            <person name="Rohde M."/>
            <person name="Goker M."/>
            <person name="Bristow J."/>
            <person name="Eisen J.A."/>
            <person name="Markowitz V."/>
            <person name="Hugenholtz P."/>
            <person name="Kyrpides N.C."/>
            <person name="Klenk H.P."/>
            <person name="Lucas S."/>
        </authorList>
    </citation>
    <scope>NUCLEOTIDE SEQUENCE [LARGE SCALE GENOMIC DNA]</scope>
    <source>
        <strain evidence="3">ATCC 43595 / DSM 2588 / LMG 13176 / NBRC 15968 / NCIMB 11800 / UQM 2034</strain>
    </source>
</reference>
<dbReference type="KEGG" id="cpi:Cpin_6646"/>
<dbReference type="EMBL" id="CP001699">
    <property type="protein sequence ID" value="ACU64050.1"/>
    <property type="molecule type" value="Genomic_DNA"/>
</dbReference>
<name>A0A979GAX5_CHIPD</name>